<name>A0A6J5MRX1_9CAUD</name>
<gene>
    <name evidence="1" type="ORF">UFOVP537_24</name>
</gene>
<evidence type="ECO:0000313" key="1">
    <source>
        <dbReference type="EMBL" id="CAB4148771.1"/>
    </source>
</evidence>
<sequence>MPDLTWVFKCNKCAKPMLFHEIPELDVGEEHVVVTCVKCENTGVKARIEAITDKTVIRCSKCGAWKIESSTCSTCKKINALSV</sequence>
<reference evidence="1" key="1">
    <citation type="submission" date="2020-04" db="EMBL/GenBank/DDBJ databases">
        <authorList>
            <person name="Chiriac C."/>
            <person name="Salcher M."/>
            <person name="Ghai R."/>
            <person name="Kavagutti S V."/>
        </authorList>
    </citation>
    <scope>NUCLEOTIDE SEQUENCE</scope>
</reference>
<proteinExistence type="predicted"/>
<accession>A0A6J5MRX1</accession>
<protein>
    <submittedName>
        <fullName evidence="1">Uncharacterized protein</fullName>
    </submittedName>
</protein>
<organism evidence="1">
    <name type="scientific">uncultured Caudovirales phage</name>
    <dbReference type="NCBI Taxonomy" id="2100421"/>
    <lineage>
        <taxon>Viruses</taxon>
        <taxon>Duplodnaviria</taxon>
        <taxon>Heunggongvirae</taxon>
        <taxon>Uroviricota</taxon>
        <taxon>Caudoviricetes</taxon>
        <taxon>Peduoviridae</taxon>
        <taxon>Maltschvirus</taxon>
        <taxon>Maltschvirus maltsch</taxon>
    </lineage>
</organism>
<dbReference type="EMBL" id="LR796503">
    <property type="protein sequence ID" value="CAB4148771.1"/>
    <property type="molecule type" value="Genomic_DNA"/>
</dbReference>